<evidence type="ECO:0000313" key="2">
    <source>
        <dbReference type="Proteomes" id="UP001369815"/>
    </source>
</evidence>
<name>A0AAX6MVW5_9PEZI</name>
<proteinExistence type="predicted"/>
<reference evidence="1 2" key="1">
    <citation type="journal article" date="2024" name="Front Chem Biol">
        <title>Unveiling the potential of Daldinia eschscholtzii MFLUCC 19-0629 through bioactivity and bioinformatics studies for enhanced sustainable agriculture production.</title>
        <authorList>
            <person name="Brooks S."/>
            <person name="Weaver J.A."/>
            <person name="Klomchit A."/>
            <person name="Alharthi S.A."/>
            <person name="Onlamun T."/>
            <person name="Nurani R."/>
            <person name="Vong T.K."/>
            <person name="Alberti F."/>
            <person name="Greco C."/>
        </authorList>
    </citation>
    <scope>NUCLEOTIDE SEQUENCE [LARGE SCALE GENOMIC DNA]</scope>
    <source>
        <strain evidence="1">MFLUCC 19-0629</strain>
    </source>
</reference>
<evidence type="ECO:0000313" key="1">
    <source>
        <dbReference type="EMBL" id="KAK6956666.1"/>
    </source>
</evidence>
<accession>A0AAX6MVW5</accession>
<dbReference type="Proteomes" id="UP001369815">
    <property type="component" value="Unassembled WGS sequence"/>
</dbReference>
<gene>
    <name evidence="1" type="ORF">Daesc_001945</name>
</gene>
<dbReference type="AlphaFoldDB" id="A0AAX6MVW5"/>
<keyword evidence="2" id="KW-1185">Reference proteome</keyword>
<protein>
    <submittedName>
        <fullName evidence="1">Uncharacterized protein</fullName>
    </submittedName>
</protein>
<organism evidence="1 2">
    <name type="scientific">Daldinia eschscholtzii</name>
    <dbReference type="NCBI Taxonomy" id="292717"/>
    <lineage>
        <taxon>Eukaryota</taxon>
        <taxon>Fungi</taxon>
        <taxon>Dikarya</taxon>
        <taxon>Ascomycota</taxon>
        <taxon>Pezizomycotina</taxon>
        <taxon>Sordariomycetes</taxon>
        <taxon>Xylariomycetidae</taxon>
        <taxon>Xylariales</taxon>
        <taxon>Hypoxylaceae</taxon>
        <taxon>Daldinia</taxon>
    </lineage>
</organism>
<sequence>MSHPHINQPDEDISLNELLVTPTHPGRTDNTLDHGRCAALHNKLVEYAWVAEGRHISDLRRRSFFEYYGDQANEIRERLDSTLVTFLESIVVAEDLPPFFFWVEGISSPAFMFFYSDTLSDRFVVLYNTYPGFVGHAVGLIYDQQLHRATMALGIEDIDFTQPVESHGELWHPLETILSNWWHMIQIGKITASQDSAPNEKHGPWIWHSYSPAQVTSAVASFERLSKAIEDRIPPDKLLPVSDEPLLNHAKLDEASVPNPCFIRSFLTSIRRPRFDRIAPGLVIPHNPAVFAANQRYTTINIRFEYGPIIPPILIFASAERQTVNLAPINRYTSINPFCVIFHQDASSNDQLVLSGLYSESVERFSVDNAEEGFRLLLPFLFRASGEEDGARKSGMDLVQAKSVADLFQHGFKPFGGEWWRAQRLERLFDHWTYLVESGIWKVGENGIEGDINTFKEADRGQWADYRIAPSW</sequence>
<dbReference type="EMBL" id="JBANMG010000002">
    <property type="protein sequence ID" value="KAK6956666.1"/>
    <property type="molecule type" value="Genomic_DNA"/>
</dbReference>
<comment type="caution">
    <text evidence="1">The sequence shown here is derived from an EMBL/GenBank/DDBJ whole genome shotgun (WGS) entry which is preliminary data.</text>
</comment>